<accession>A0A250IPR8</accession>
<dbReference type="EMBL" id="CP022163">
    <property type="protein sequence ID" value="ATB32936.1"/>
    <property type="molecule type" value="Genomic_DNA"/>
</dbReference>
<dbReference type="KEGG" id="mbd:MEBOL_006425"/>
<sequence length="151" mass="16643">MPSWSEALDEVVRHLESAWPLEGCGVLLRVGPRGPWRCRPLRNALDARAARTAYAFEPREWLGVLQEADTQGEQVACVFHSHVEGGPGFSAEDRRQAAPGGQPLLPGVSYLVMAIPSGRVRAAELVQWDGHDFRGHPLPGRFFSRQPAEIP</sequence>
<dbReference type="PANTHER" id="PTHR34858">
    <property type="entry name" value="CYSO-CYSTEINE PEPTIDASE"/>
    <property type="match status" value="1"/>
</dbReference>
<dbReference type="Pfam" id="PF14464">
    <property type="entry name" value="Prok-JAB"/>
    <property type="match status" value="1"/>
</dbReference>
<protein>
    <recommendedName>
        <fullName evidence="6">JAB domain-containing protein</fullName>
    </recommendedName>
</protein>
<keyword evidence="2" id="KW-0479">Metal-binding</keyword>
<reference evidence="7 8" key="1">
    <citation type="submission" date="2017-06" db="EMBL/GenBank/DDBJ databases">
        <authorList>
            <person name="Kim H.J."/>
            <person name="Triplett B.A."/>
        </authorList>
    </citation>
    <scope>NUCLEOTIDE SEQUENCE [LARGE SCALE GENOMIC DNA]</scope>
    <source>
        <strain evidence="7 8">DSM 14713</strain>
    </source>
</reference>
<keyword evidence="3" id="KW-0378">Hydrolase</keyword>
<evidence type="ECO:0000313" key="8">
    <source>
        <dbReference type="Proteomes" id="UP000217289"/>
    </source>
</evidence>
<dbReference type="InterPro" id="IPR028090">
    <property type="entry name" value="JAB_dom_prok"/>
</dbReference>
<dbReference type="Proteomes" id="UP000217289">
    <property type="component" value="Chromosome"/>
</dbReference>
<dbReference type="SUPFAM" id="SSF102712">
    <property type="entry name" value="JAB1/MPN domain"/>
    <property type="match status" value="1"/>
</dbReference>
<dbReference type="PANTHER" id="PTHR34858:SF1">
    <property type="entry name" value="CYSO-CYSTEINE PEPTIDASE"/>
    <property type="match status" value="1"/>
</dbReference>
<evidence type="ECO:0000256" key="3">
    <source>
        <dbReference type="ARBA" id="ARBA00022801"/>
    </source>
</evidence>
<organism evidence="7 8">
    <name type="scientific">Melittangium boletus DSM 14713</name>
    <dbReference type="NCBI Taxonomy" id="1294270"/>
    <lineage>
        <taxon>Bacteria</taxon>
        <taxon>Pseudomonadati</taxon>
        <taxon>Myxococcota</taxon>
        <taxon>Myxococcia</taxon>
        <taxon>Myxococcales</taxon>
        <taxon>Cystobacterineae</taxon>
        <taxon>Archangiaceae</taxon>
        <taxon>Melittangium</taxon>
    </lineage>
</organism>
<dbReference type="GO" id="GO:0008270">
    <property type="term" value="F:zinc ion binding"/>
    <property type="evidence" value="ECO:0007669"/>
    <property type="project" value="TreeGrafter"/>
</dbReference>
<keyword evidence="4" id="KW-0862">Zinc</keyword>
<keyword evidence="8" id="KW-1185">Reference proteome</keyword>
<evidence type="ECO:0000256" key="4">
    <source>
        <dbReference type="ARBA" id="ARBA00022833"/>
    </source>
</evidence>
<gene>
    <name evidence="7" type="ORF">MEBOL_006425</name>
</gene>
<dbReference type="AlphaFoldDB" id="A0A250IPR8"/>
<evidence type="ECO:0000259" key="6">
    <source>
        <dbReference type="Pfam" id="PF14464"/>
    </source>
</evidence>
<dbReference type="Gene3D" id="3.40.140.10">
    <property type="entry name" value="Cytidine Deaminase, domain 2"/>
    <property type="match status" value="1"/>
</dbReference>
<proteinExistence type="predicted"/>
<feature type="domain" description="JAB" evidence="6">
    <location>
        <begin position="6"/>
        <end position="115"/>
    </location>
</feature>
<keyword evidence="5" id="KW-0482">Metalloprotease</keyword>
<name>A0A250IPR8_9BACT</name>
<evidence type="ECO:0000256" key="5">
    <source>
        <dbReference type="ARBA" id="ARBA00023049"/>
    </source>
</evidence>
<evidence type="ECO:0000256" key="2">
    <source>
        <dbReference type="ARBA" id="ARBA00022723"/>
    </source>
</evidence>
<dbReference type="RefSeq" id="WP_095983134.1">
    <property type="nucleotide sequence ID" value="NZ_CP022163.1"/>
</dbReference>
<dbReference type="OrthoDB" id="9802958at2"/>
<keyword evidence="1" id="KW-0645">Protease</keyword>
<evidence type="ECO:0000313" key="7">
    <source>
        <dbReference type="EMBL" id="ATB32936.1"/>
    </source>
</evidence>
<dbReference type="GO" id="GO:0006508">
    <property type="term" value="P:proteolysis"/>
    <property type="evidence" value="ECO:0007669"/>
    <property type="project" value="UniProtKB-KW"/>
</dbReference>
<dbReference type="GO" id="GO:0008235">
    <property type="term" value="F:metalloexopeptidase activity"/>
    <property type="evidence" value="ECO:0007669"/>
    <property type="project" value="TreeGrafter"/>
</dbReference>
<dbReference type="InterPro" id="IPR051929">
    <property type="entry name" value="VirAsm_ModProt"/>
</dbReference>
<evidence type="ECO:0000256" key="1">
    <source>
        <dbReference type="ARBA" id="ARBA00022670"/>
    </source>
</evidence>